<evidence type="ECO:0000313" key="3">
    <source>
        <dbReference type="EMBL" id="TDW18095.1"/>
    </source>
</evidence>
<keyword evidence="2" id="KW-1133">Transmembrane helix</keyword>
<evidence type="ECO:0000313" key="4">
    <source>
        <dbReference type="Proteomes" id="UP000295447"/>
    </source>
</evidence>
<dbReference type="RefSeq" id="WP_134121128.1">
    <property type="nucleotide sequence ID" value="NZ_SODF01000002.1"/>
</dbReference>
<proteinExistence type="predicted"/>
<feature type="compositionally biased region" description="Low complexity" evidence="1">
    <location>
        <begin position="99"/>
        <end position="110"/>
    </location>
</feature>
<evidence type="ECO:0000256" key="1">
    <source>
        <dbReference type="SAM" id="MobiDB-lite"/>
    </source>
</evidence>
<organism evidence="3 4">
    <name type="scientific">Kribbella kalugense</name>
    <dbReference type="NCBI Taxonomy" id="2512221"/>
    <lineage>
        <taxon>Bacteria</taxon>
        <taxon>Bacillati</taxon>
        <taxon>Actinomycetota</taxon>
        <taxon>Actinomycetes</taxon>
        <taxon>Propionibacteriales</taxon>
        <taxon>Kribbellaceae</taxon>
        <taxon>Kribbella</taxon>
    </lineage>
</organism>
<dbReference type="AlphaFoldDB" id="A0A4R7ZL30"/>
<comment type="caution">
    <text evidence="3">The sequence shown here is derived from an EMBL/GenBank/DDBJ whole genome shotgun (WGS) entry which is preliminary data.</text>
</comment>
<keyword evidence="4" id="KW-1185">Reference proteome</keyword>
<name>A0A4R7ZL30_9ACTN</name>
<keyword evidence="2" id="KW-0472">Membrane</keyword>
<reference evidence="3 4" key="1">
    <citation type="submission" date="2019-03" db="EMBL/GenBank/DDBJ databases">
        <title>Genomic Encyclopedia of Type Strains, Phase III (KMG-III): the genomes of soil and plant-associated and newly described type strains.</title>
        <authorList>
            <person name="Whitman W."/>
        </authorList>
    </citation>
    <scope>NUCLEOTIDE SEQUENCE [LARGE SCALE GENOMIC DNA]</scope>
    <source>
        <strain evidence="3 4">VKM Ac-2570</strain>
    </source>
</reference>
<dbReference type="Proteomes" id="UP000295447">
    <property type="component" value="Unassembled WGS sequence"/>
</dbReference>
<evidence type="ECO:0000256" key="2">
    <source>
        <dbReference type="SAM" id="Phobius"/>
    </source>
</evidence>
<keyword evidence="2" id="KW-0812">Transmembrane</keyword>
<sequence>MSSPPPGPNYSWQPENRDYKSAPTYGQPPKKSRAGLIIALIVIFIVVALGAVGVLVQRLVSTHQNSTANPGPGTSVAPPPATKTTRPTAPKPTTPKPSTPAKTTPATPATSAAALGQQFVAQLNANNSKGAAALACKSSEQLIPLLMRALVGPPTNLTTGTPTGQTTTLVIPLSGTSKGAKVTGVLVLTKLAPAPLCVQAFQITTTH</sequence>
<feature type="transmembrane region" description="Helical" evidence="2">
    <location>
        <begin position="34"/>
        <end position="56"/>
    </location>
</feature>
<dbReference type="OrthoDB" id="3827679at2"/>
<feature type="region of interest" description="Disordered" evidence="1">
    <location>
        <begin position="64"/>
        <end position="110"/>
    </location>
</feature>
<dbReference type="EMBL" id="SODF01000002">
    <property type="protein sequence ID" value="TDW18095.1"/>
    <property type="molecule type" value="Genomic_DNA"/>
</dbReference>
<feature type="compositionally biased region" description="Pro residues" evidence="1">
    <location>
        <begin position="89"/>
        <end position="98"/>
    </location>
</feature>
<accession>A0A4R7ZL30</accession>
<protein>
    <submittedName>
        <fullName evidence="3">Uncharacterized protein</fullName>
    </submittedName>
</protein>
<feature type="region of interest" description="Disordered" evidence="1">
    <location>
        <begin position="1"/>
        <end position="28"/>
    </location>
</feature>
<gene>
    <name evidence="3" type="ORF">EV650_4676</name>
</gene>